<name>A0A6N1VD91_9HYPH</name>
<keyword evidence="3" id="KW-1185">Reference proteome</keyword>
<reference evidence="2 3" key="1">
    <citation type="submission" date="2020-06" db="EMBL/GenBank/DDBJ databases">
        <title>Oricola thermophila sp. nov. isolated from a tidal sediments.</title>
        <authorList>
            <person name="Kwon K.K."/>
            <person name="Yang S.-H."/>
            <person name="Park M.-J."/>
        </authorList>
    </citation>
    <scope>NUCLEOTIDE SEQUENCE [LARGE SCALE GENOMIC DNA]</scope>
    <source>
        <strain evidence="2 3">MEBiC13590</strain>
    </source>
</reference>
<dbReference type="RefSeq" id="WP_175276873.1">
    <property type="nucleotide sequence ID" value="NZ_CP054836.1"/>
</dbReference>
<feature type="compositionally biased region" description="Basic and acidic residues" evidence="1">
    <location>
        <begin position="48"/>
        <end position="57"/>
    </location>
</feature>
<evidence type="ECO:0000256" key="1">
    <source>
        <dbReference type="SAM" id="MobiDB-lite"/>
    </source>
</evidence>
<dbReference type="Proteomes" id="UP000509367">
    <property type="component" value="Chromosome"/>
</dbReference>
<evidence type="ECO:0000313" key="2">
    <source>
        <dbReference type="EMBL" id="QKV18981.1"/>
    </source>
</evidence>
<feature type="region of interest" description="Disordered" evidence="1">
    <location>
        <begin position="42"/>
        <end position="72"/>
    </location>
</feature>
<dbReference type="EMBL" id="CP054836">
    <property type="protein sequence ID" value="QKV18981.1"/>
    <property type="molecule type" value="Genomic_DNA"/>
</dbReference>
<evidence type="ECO:0000313" key="3">
    <source>
        <dbReference type="Proteomes" id="UP000509367"/>
    </source>
</evidence>
<protein>
    <submittedName>
        <fullName evidence="2">Uncharacterized protein</fullName>
    </submittedName>
</protein>
<dbReference type="AlphaFoldDB" id="A0A6N1VD91"/>
<organism evidence="2 3">
    <name type="scientific">Oricola thermophila</name>
    <dbReference type="NCBI Taxonomy" id="2742145"/>
    <lineage>
        <taxon>Bacteria</taxon>
        <taxon>Pseudomonadati</taxon>
        <taxon>Pseudomonadota</taxon>
        <taxon>Alphaproteobacteria</taxon>
        <taxon>Hyphomicrobiales</taxon>
        <taxon>Ahrensiaceae</taxon>
        <taxon>Oricola</taxon>
    </lineage>
</organism>
<sequence>MKTDIQSIPLREGGHEAERRRAVMRRQLETIFGAVVTALETGRANACVDERRPDRDPPPASGHGPATRPATA</sequence>
<proteinExistence type="predicted"/>
<accession>A0A6N1VD91</accession>
<gene>
    <name evidence="2" type="ORF">HTY61_11220</name>
</gene>
<dbReference type="KEGG" id="orm:HTY61_11220"/>